<comment type="catalytic activity">
    <reaction evidence="1">
        <text>ATP + protein L-histidine = ADP + protein N-phospho-L-histidine.</text>
        <dbReference type="EC" id="2.7.13.3"/>
    </reaction>
</comment>
<accession>A0A6J4LTX5</accession>
<dbReference type="Pfam" id="PF00512">
    <property type="entry name" value="HisKA"/>
    <property type="match status" value="1"/>
</dbReference>
<dbReference type="CDD" id="cd00082">
    <property type="entry name" value="HisKA"/>
    <property type="match status" value="1"/>
</dbReference>
<sequence length="1340" mass="148416">ADVRWPRWIRASMYPVRAPGGELREVVLVQEDVTEEQQALQALRVSEENYRAIFENSNDAILVTDPDTGQLVDANARACTLCGTTLEALKADPASIIWNGPPPYTPERAMEQAKLAIQGVPQRFEWLSIHPVTGAEIWGEVSLQRMDVRGKPHVVALVRDIRDRKVAERALRESEESYRTIFEHSSDAIFLHELDTGTFIAANQAACEMFGYPREELLGAGVGAISADEAPYTLDAALGYVQEAIAGNPQRFEWLGRRKDGGRVWAEVQLRRVTVGGVDRLLATGRDVSARKHAEEELRRANEQLEQRITERTGELAQANEALEEEVAEHQAAREALTERTQELEGIFRALPDLFFRLGTDGTILDYRAGARSGLAVPPEAFLWKRIRDVLPSVAEPAEAALARAQATGEIAQFEYQLPVESGMGDFEARVVPLEDGTFVTVVRDVTERKSAERKLRRRERQFRRLIENASDMVQLIHPDGRIAYTGPSVQHLLGYEPEELTGTDPISYLHPDDRDATAGRLGEMLANPGVVYSIHYRVRHKDGGYRTFEAHASTDASSGQVVVNARDITDRLAAERALREQEAQFRRMVANTYDIITILGPDGQVAYESDAMPRLLGWTPEERVGRSAWENIHPEDIDRVRDTFRRILAQPGSAHTVEYRYRAKDGVWHFLESVARTLAEDTAADGVVVNSRDITDRNAAERALRESEEHFRALIENSSDVATINDAVSGAVLYASPAAERMLGYTPDEMLGSVAADYVHPDDRPAVAEEMQMLLLEPENPRTMRYRFRRKDGRWMVLEATTRMMPGSHEPRIVANARDVTDREAAEEALRKSEEHFRALTENASDLITVLDQTGVYLYQSPSIMRVLGYTPAELLGETPFPYMHPHDVEEARTALTQMVVNPGTSHTVQFRFRRADGQWKVLESIGRTLLPDSADEGIVVISRDVTERRRTEEALRAATDAAERANRAKSEFLSRMSHELRTPMNSILGFAQLLARASLAQGEQKSVQHILKAGRHLLNLINEVLEIARIEAGRHNLSLEPVRVAPLVDEALGLVRPMAAQWGVTLRPAVCPPDAFVRADRQRLAQVLLNLLSNAIKYNRPGGFVQITCTPSADGYTLRVQDTGKGIPEEKADQLFTPFARLGAEASGVEGTGLGLALSQRLTEAMGGALTLESTGAEGSVFRADLAGAADPVEALEDAGAALARTAESGAREATLLYVEDNLANLSLVETILLSRPGWRVLPALQGGIGVELAREHRPNLVLLDLHLPDIQGDEVLRRLRADARTAGIPVVVVSADATRASNDRLRALGADAYLSKPIDVDEFLETVERFLSERGDA</sequence>
<dbReference type="SMART" id="SM00387">
    <property type="entry name" value="HATPase_c"/>
    <property type="match status" value="1"/>
</dbReference>
<dbReference type="SUPFAM" id="SSF55874">
    <property type="entry name" value="ATPase domain of HSP90 chaperone/DNA topoisomerase II/histidine kinase"/>
    <property type="match status" value="1"/>
</dbReference>
<dbReference type="Gene3D" id="3.30.450.20">
    <property type="entry name" value="PAS domain"/>
    <property type="match status" value="8"/>
</dbReference>
<dbReference type="PANTHER" id="PTHR43304">
    <property type="entry name" value="PHYTOCHROME-LIKE PROTEIN CPH1"/>
    <property type="match status" value="1"/>
</dbReference>
<feature type="domain" description="PAC" evidence="11">
    <location>
        <begin position="1"/>
        <end position="45"/>
    </location>
</feature>
<dbReference type="InterPro" id="IPR001610">
    <property type="entry name" value="PAC"/>
</dbReference>
<feature type="domain" description="PAS" evidence="10">
    <location>
        <begin position="459"/>
        <end position="529"/>
    </location>
</feature>
<dbReference type="InterPro" id="IPR000014">
    <property type="entry name" value="PAS"/>
</dbReference>
<name>A0A6J4LTX5_9BACT</name>
<dbReference type="InterPro" id="IPR052162">
    <property type="entry name" value="Sensor_kinase/Photoreceptor"/>
</dbReference>
<keyword evidence="3 6" id="KW-0597">Phosphoprotein</keyword>
<dbReference type="InterPro" id="IPR003661">
    <property type="entry name" value="HisK_dim/P_dom"/>
</dbReference>
<dbReference type="NCBIfam" id="TIGR00229">
    <property type="entry name" value="sensory_box"/>
    <property type="match status" value="6"/>
</dbReference>
<dbReference type="Pfam" id="PF00072">
    <property type="entry name" value="Response_reg"/>
    <property type="match status" value="1"/>
</dbReference>
<dbReference type="Pfam" id="PF02518">
    <property type="entry name" value="HATPase_c"/>
    <property type="match status" value="1"/>
</dbReference>
<dbReference type="SMART" id="SM00091">
    <property type="entry name" value="PAS"/>
    <property type="match status" value="7"/>
</dbReference>
<feature type="domain" description="PAS" evidence="10">
    <location>
        <begin position="834"/>
        <end position="904"/>
    </location>
</feature>
<dbReference type="Gene3D" id="1.10.287.130">
    <property type="match status" value="1"/>
</dbReference>
<feature type="domain" description="Histidine kinase" evidence="8">
    <location>
        <begin position="977"/>
        <end position="1192"/>
    </location>
</feature>
<dbReference type="Gene3D" id="3.40.50.2300">
    <property type="match status" value="1"/>
</dbReference>
<dbReference type="InterPro" id="IPR036097">
    <property type="entry name" value="HisK_dim/P_sf"/>
</dbReference>
<dbReference type="InterPro" id="IPR004358">
    <property type="entry name" value="Sig_transdc_His_kin-like_C"/>
</dbReference>
<dbReference type="InterPro" id="IPR013655">
    <property type="entry name" value="PAS_fold_3"/>
</dbReference>
<feature type="non-terminal residue" evidence="12">
    <location>
        <position position="1"/>
    </location>
</feature>
<dbReference type="Pfam" id="PF13188">
    <property type="entry name" value="PAS_8"/>
    <property type="match status" value="1"/>
</dbReference>
<evidence type="ECO:0000259" key="11">
    <source>
        <dbReference type="PROSITE" id="PS50113"/>
    </source>
</evidence>
<dbReference type="PROSITE" id="PS50113">
    <property type="entry name" value="PAC"/>
    <property type="match status" value="5"/>
</dbReference>
<dbReference type="Pfam" id="PF08448">
    <property type="entry name" value="PAS_4"/>
    <property type="match status" value="1"/>
</dbReference>
<dbReference type="InterPro" id="IPR036890">
    <property type="entry name" value="HATPase_C_sf"/>
</dbReference>
<feature type="domain" description="PAC" evidence="11">
    <location>
        <begin position="783"/>
        <end position="833"/>
    </location>
</feature>
<dbReference type="SUPFAM" id="SSF47384">
    <property type="entry name" value="Homodimeric domain of signal transducing histidine kinase"/>
    <property type="match status" value="1"/>
</dbReference>
<feature type="domain" description="PAS" evidence="10">
    <location>
        <begin position="174"/>
        <end position="219"/>
    </location>
</feature>
<evidence type="ECO:0000256" key="2">
    <source>
        <dbReference type="ARBA" id="ARBA00012438"/>
    </source>
</evidence>
<evidence type="ECO:0000256" key="5">
    <source>
        <dbReference type="ARBA" id="ARBA00022777"/>
    </source>
</evidence>
<dbReference type="InterPro" id="IPR013656">
    <property type="entry name" value="PAS_4"/>
</dbReference>
<dbReference type="SUPFAM" id="SSF55785">
    <property type="entry name" value="PYP-like sensor domain (PAS domain)"/>
    <property type="match status" value="7"/>
</dbReference>
<feature type="domain" description="PAS" evidence="10">
    <location>
        <begin position="46"/>
        <end position="89"/>
    </location>
</feature>
<evidence type="ECO:0000313" key="12">
    <source>
        <dbReference type="EMBL" id="CAA9341988.1"/>
    </source>
</evidence>
<feature type="domain" description="PAC" evidence="11">
    <location>
        <begin position="908"/>
        <end position="959"/>
    </location>
</feature>
<dbReference type="CDD" id="cd00075">
    <property type="entry name" value="HATPase"/>
    <property type="match status" value="1"/>
</dbReference>
<reference evidence="12" key="1">
    <citation type="submission" date="2020-02" db="EMBL/GenBank/DDBJ databases">
        <authorList>
            <person name="Meier V. D."/>
        </authorList>
    </citation>
    <scope>NUCLEOTIDE SEQUENCE</scope>
    <source>
        <strain evidence="12">AVDCRST_MAG89</strain>
    </source>
</reference>
<evidence type="ECO:0000259" key="10">
    <source>
        <dbReference type="PROSITE" id="PS50112"/>
    </source>
</evidence>
<feature type="domain" description="PAS" evidence="10">
    <location>
        <begin position="708"/>
        <end position="779"/>
    </location>
</feature>
<dbReference type="SMART" id="SM00086">
    <property type="entry name" value="PAC"/>
    <property type="match status" value="7"/>
</dbReference>
<evidence type="ECO:0000256" key="7">
    <source>
        <dbReference type="SAM" id="Coils"/>
    </source>
</evidence>
<dbReference type="Pfam" id="PF13426">
    <property type="entry name" value="PAS_9"/>
    <property type="match status" value="1"/>
</dbReference>
<evidence type="ECO:0000256" key="1">
    <source>
        <dbReference type="ARBA" id="ARBA00000085"/>
    </source>
</evidence>
<dbReference type="Pfam" id="PF08447">
    <property type="entry name" value="PAS_3"/>
    <property type="match status" value="4"/>
</dbReference>
<dbReference type="PROSITE" id="PS50110">
    <property type="entry name" value="RESPONSE_REGULATORY"/>
    <property type="match status" value="1"/>
</dbReference>
<dbReference type="PROSITE" id="PS50109">
    <property type="entry name" value="HIS_KIN"/>
    <property type="match status" value="1"/>
</dbReference>
<dbReference type="InterPro" id="IPR005467">
    <property type="entry name" value="His_kinase_dom"/>
</dbReference>
<protein>
    <recommendedName>
        <fullName evidence="2">histidine kinase</fullName>
        <ecNumber evidence="2">2.7.13.3</ecNumber>
    </recommendedName>
</protein>
<gene>
    <name evidence="12" type="ORF">AVDCRST_MAG89-2660</name>
</gene>
<keyword evidence="7" id="KW-0175">Coiled coil</keyword>
<dbReference type="GO" id="GO:0000155">
    <property type="term" value="F:phosphorelay sensor kinase activity"/>
    <property type="evidence" value="ECO:0007669"/>
    <property type="project" value="InterPro"/>
</dbReference>
<evidence type="ECO:0000256" key="3">
    <source>
        <dbReference type="ARBA" id="ARBA00022553"/>
    </source>
</evidence>
<feature type="coiled-coil region" evidence="7">
    <location>
        <begin position="288"/>
        <end position="340"/>
    </location>
</feature>
<feature type="modified residue" description="4-aspartylphosphate" evidence="6">
    <location>
        <position position="1267"/>
    </location>
</feature>
<feature type="domain" description="PAC" evidence="11">
    <location>
        <begin position="250"/>
        <end position="300"/>
    </location>
</feature>
<keyword evidence="5" id="KW-0418">Kinase</keyword>
<dbReference type="PROSITE" id="PS50112">
    <property type="entry name" value="PAS"/>
    <property type="match status" value="6"/>
</dbReference>
<dbReference type="EMBL" id="CADCTV010000557">
    <property type="protein sequence ID" value="CAA9341988.1"/>
    <property type="molecule type" value="Genomic_DNA"/>
</dbReference>
<evidence type="ECO:0000259" key="9">
    <source>
        <dbReference type="PROSITE" id="PS50110"/>
    </source>
</evidence>
<dbReference type="SMART" id="SM00448">
    <property type="entry name" value="REC"/>
    <property type="match status" value="1"/>
</dbReference>
<dbReference type="Gene3D" id="3.30.565.10">
    <property type="entry name" value="Histidine kinase-like ATPase, C-terminal domain"/>
    <property type="match status" value="1"/>
</dbReference>
<dbReference type="InterPro" id="IPR001789">
    <property type="entry name" value="Sig_transdc_resp-reg_receiver"/>
</dbReference>
<dbReference type="EC" id="2.7.13.3" evidence="2"/>
<proteinExistence type="predicted"/>
<dbReference type="SMART" id="SM00388">
    <property type="entry name" value="HisKA"/>
    <property type="match status" value="1"/>
</dbReference>
<feature type="domain" description="PAC" evidence="11">
    <location>
        <begin position="656"/>
        <end position="707"/>
    </location>
</feature>
<keyword evidence="4" id="KW-0808">Transferase</keyword>
<dbReference type="InterPro" id="IPR035965">
    <property type="entry name" value="PAS-like_dom_sf"/>
</dbReference>
<evidence type="ECO:0000256" key="6">
    <source>
        <dbReference type="PROSITE-ProRule" id="PRU00169"/>
    </source>
</evidence>
<organism evidence="12">
    <name type="scientific">uncultured Gemmatimonadota bacterium</name>
    <dbReference type="NCBI Taxonomy" id="203437"/>
    <lineage>
        <taxon>Bacteria</taxon>
        <taxon>Pseudomonadati</taxon>
        <taxon>Gemmatimonadota</taxon>
        <taxon>environmental samples</taxon>
    </lineage>
</organism>
<evidence type="ECO:0000259" key="8">
    <source>
        <dbReference type="PROSITE" id="PS50109"/>
    </source>
</evidence>
<feature type="domain" description="PAS" evidence="10">
    <location>
        <begin position="582"/>
        <end position="652"/>
    </location>
</feature>
<dbReference type="InterPro" id="IPR003594">
    <property type="entry name" value="HATPase_dom"/>
</dbReference>
<feature type="domain" description="Response regulatory" evidence="9">
    <location>
        <begin position="1217"/>
        <end position="1334"/>
    </location>
</feature>
<dbReference type="InterPro" id="IPR011006">
    <property type="entry name" value="CheY-like_superfamily"/>
</dbReference>
<dbReference type="PANTHER" id="PTHR43304:SF1">
    <property type="entry name" value="PAC DOMAIN-CONTAINING PROTEIN"/>
    <property type="match status" value="1"/>
</dbReference>
<evidence type="ECO:0000256" key="4">
    <source>
        <dbReference type="ARBA" id="ARBA00022679"/>
    </source>
</evidence>
<dbReference type="PRINTS" id="PR00344">
    <property type="entry name" value="BCTRLSENSOR"/>
</dbReference>
<dbReference type="CDD" id="cd00130">
    <property type="entry name" value="PAS"/>
    <property type="match status" value="6"/>
</dbReference>
<dbReference type="SUPFAM" id="SSF52172">
    <property type="entry name" value="CheY-like"/>
    <property type="match status" value="1"/>
</dbReference>
<dbReference type="InterPro" id="IPR000700">
    <property type="entry name" value="PAS-assoc_C"/>
</dbReference>